<evidence type="ECO:0000313" key="4">
    <source>
        <dbReference type="EMBL" id="MEJ2904259.1"/>
    </source>
</evidence>
<evidence type="ECO:0000259" key="3">
    <source>
        <dbReference type="Pfam" id="PF05569"/>
    </source>
</evidence>
<gene>
    <name evidence="4" type="ORF">WAE58_17595</name>
</gene>
<dbReference type="Gene3D" id="3.30.2010.10">
    <property type="entry name" value="Metalloproteases ('zincins'), catalytic domain"/>
    <property type="match status" value="1"/>
</dbReference>
<dbReference type="InterPro" id="IPR008756">
    <property type="entry name" value="Peptidase_M56"/>
</dbReference>
<organism evidence="4 5">
    <name type="scientific">Pedobacter panaciterrae</name>
    <dbReference type="NCBI Taxonomy" id="363849"/>
    <lineage>
        <taxon>Bacteria</taxon>
        <taxon>Pseudomonadati</taxon>
        <taxon>Bacteroidota</taxon>
        <taxon>Sphingobacteriia</taxon>
        <taxon>Sphingobacteriales</taxon>
        <taxon>Sphingobacteriaceae</taxon>
        <taxon>Pedobacter</taxon>
    </lineage>
</organism>
<dbReference type="Proteomes" id="UP001378956">
    <property type="component" value="Unassembled WGS sequence"/>
</dbReference>
<feature type="transmembrane region" description="Helical" evidence="2">
    <location>
        <begin position="41"/>
        <end position="59"/>
    </location>
</feature>
<name>A0ABU8NPS4_9SPHI</name>
<reference evidence="4 5" key="1">
    <citation type="submission" date="2024-03" db="EMBL/GenBank/DDBJ databases">
        <title>Sequence of Lycoming College Course Isolates.</title>
        <authorList>
            <person name="Plotts O."/>
            <person name="Newman J."/>
        </authorList>
    </citation>
    <scope>NUCLEOTIDE SEQUENCE [LARGE SCALE GENOMIC DNA]</scope>
    <source>
        <strain evidence="4 5">CJB-3</strain>
    </source>
</reference>
<dbReference type="Pfam" id="PF05569">
    <property type="entry name" value="Peptidase_M56"/>
    <property type="match status" value="1"/>
</dbReference>
<dbReference type="PANTHER" id="PTHR34978:SF3">
    <property type="entry name" value="SLR0241 PROTEIN"/>
    <property type="match status" value="1"/>
</dbReference>
<feature type="transmembrane region" description="Helical" evidence="2">
    <location>
        <begin position="182"/>
        <end position="200"/>
    </location>
</feature>
<feature type="transmembrane region" description="Helical" evidence="2">
    <location>
        <begin position="221"/>
        <end position="245"/>
    </location>
</feature>
<dbReference type="InterPro" id="IPR052173">
    <property type="entry name" value="Beta-lactam_resp_regulator"/>
</dbReference>
<feature type="compositionally biased region" description="Polar residues" evidence="1">
    <location>
        <begin position="377"/>
        <end position="392"/>
    </location>
</feature>
<keyword evidence="2" id="KW-1133">Transmembrane helix</keyword>
<keyword evidence="2" id="KW-0812">Transmembrane</keyword>
<feature type="compositionally biased region" description="Basic residues" evidence="1">
    <location>
        <begin position="361"/>
        <end position="371"/>
    </location>
</feature>
<dbReference type="PANTHER" id="PTHR34978">
    <property type="entry name" value="POSSIBLE SENSOR-TRANSDUCER PROTEIN BLAR"/>
    <property type="match status" value="1"/>
</dbReference>
<dbReference type="EMBL" id="JBBEUB010000006">
    <property type="protein sequence ID" value="MEJ2904259.1"/>
    <property type="molecule type" value="Genomic_DNA"/>
</dbReference>
<sequence>MEQILNTVLLYSLALGLILALLTGLTLLLTRSASPLLRYRILVTLLALFTASIAVTVVFKLRETNPTTSAFNRLIRTPQVTTDFRKAGINNTINTETTDLIASSRDFMNDNARTITLIWLFIVFAKSIKLTSNLFELHYLKTRQVYPAGKHWEDQLARLSGQMGLSKAVRIMQSGLTQVPLVIGHFKPVILIPLGMITAIKPREIEMMLLHELAHIKRMDFLVNILQHVLELLFFFNPAVLWLSALIRKERENCCDELVLQNADEKHNYIQALLSFKEYQLKVPTYAMAFAKESNLVSRIKRMVYQKNTALNSIEKGCMLIAVLLLCSFTLLRTTDPAPKSIFQEPVAKKEKSQTSPAAKPQKRTTVKSKVRPPAAKTSSPATVTKETANTEDSVEPEISVNVNSNTNNTGHVTLNVDHKLVENFASNITTTVLSALNMALDSSQQYSSTLNADPQVKLSPIASPNPRVKLSPSPKVEAKSSDLTQNLIKALEKAGIDTKGDQFRFHISNKELTVNGKKQAEAVKDAVLKNFLKSPEDTIDFSYNRNGKGVSTSSSYYLK</sequence>
<keyword evidence="2" id="KW-0472">Membrane</keyword>
<evidence type="ECO:0000256" key="2">
    <source>
        <dbReference type="SAM" id="Phobius"/>
    </source>
</evidence>
<evidence type="ECO:0000313" key="5">
    <source>
        <dbReference type="Proteomes" id="UP001378956"/>
    </source>
</evidence>
<keyword evidence="5" id="KW-1185">Reference proteome</keyword>
<accession>A0ABU8NPS4</accession>
<feature type="domain" description="Peptidase M56" evidence="3">
    <location>
        <begin position="8"/>
        <end position="301"/>
    </location>
</feature>
<feature type="region of interest" description="Disordered" evidence="1">
    <location>
        <begin position="343"/>
        <end position="406"/>
    </location>
</feature>
<evidence type="ECO:0000256" key="1">
    <source>
        <dbReference type="SAM" id="MobiDB-lite"/>
    </source>
</evidence>
<proteinExistence type="predicted"/>
<feature type="transmembrane region" description="Helical" evidence="2">
    <location>
        <begin position="7"/>
        <end position="29"/>
    </location>
</feature>
<protein>
    <submittedName>
        <fullName evidence="4">M56 family metallopeptidase</fullName>
    </submittedName>
</protein>
<feature type="transmembrane region" description="Helical" evidence="2">
    <location>
        <begin position="115"/>
        <end position="135"/>
    </location>
</feature>
<feature type="region of interest" description="Disordered" evidence="1">
    <location>
        <begin position="458"/>
        <end position="478"/>
    </location>
</feature>
<comment type="caution">
    <text evidence="4">The sequence shown here is derived from an EMBL/GenBank/DDBJ whole genome shotgun (WGS) entry which is preliminary data.</text>
</comment>
<dbReference type="RefSeq" id="WP_288882177.1">
    <property type="nucleotide sequence ID" value="NZ_CBFGNQ010000014.1"/>
</dbReference>
<dbReference type="CDD" id="cd07341">
    <property type="entry name" value="M56_BlaR1_MecR1_like"/>
    <property type="match status" value="1"/>
</dbReference>